<accession>A0A0C1QTV6</accession>
<keyword evidence="1" id="KW-0802">TPR repeat</keyword>
<evidence type="ECO:0000256" key="2">
    <source>
        <dbReference type="SAM" id="Phobius"/>
    </source>
</evidence>
<dbReference type="PROSITE" id="PS50005">
    <property type="entry name" value="TPR"/>
    <property type="match status" value="1"/>
</dbReference>
<dbReference type="Gene3D" id="1.25.40.10">
    <property type="entry name" value="Tetratricopeptide repeat domain"/>
    <property type="match status" value="2"/>
</dbReference>
<organism evidence="5">
    <name type="scientific">Tolypothrix bouteillei VB521301</name>
    <dbReference type="NCBI Taxonomy" id="1479485"/>
    <lineage>
        <taxon>Bacteria</taxon>
        <taxon>Bacillati</taxon>
        <taxon>Cyanobacteriota</taxon>
        <taxon>Cyanophyceae</taxon>
        <taxon>Nostocales</taxon>
        <taxon>Tolypothrichaceae</taxon>
        <taxon>Tolypothrix</taxon>
    </lineage>
</organism>
<feature type="transmembrane region" description="Helical" evidence="2">
    <location>
        <begin position="12"/>
        <end position="32"/>
    </location>
</feature>
<dbReference type="InterPro" id="IPR011990">
    <property type="entry name" value="TPR-like_helical_dom_sf"/>
</dbReference>
<dbReference type="OrthoDB" id="446317at2"/>
<evidence type="ECO:0000313" key="4">
    <source>
        <dbReference type="EMBL" id="KAF3889275.1"/>
    </source>
</evidence>
<feature type="domain" description="CHAT" evidence="3">
    <location>
        <begin position="609"/>
        <end position="905"/>
    </location>
</feature>
<dbReference type="PANTHER" id="PTHR10098:SF112">
    <property type="entry name" value="SLR0380 PROTEIN"/>
    <property type="match status" value="1"/>
</dbReference>
<keyword evidence="6" id="KW-1185">Reference proteome</keyword>
<dbReference type="RefSeq" id="WP_038072925.1">
    <property type="nucleotide sequence ID" value="NZ_JHEG04000001.1"/>
</dbReference>
<dbReference type="EMBL" id="JHEG04000001">
    <property type="protein sequence ID" value="KAF3889275.1"/>
    <property type="molecule type" value="Genomic_DNA"/>
</dbReference>
<comment type="caution">
    <text evidence="5">The sequence shown here is derived from an EMBL/GenBank/DDBJ whole genome shotgun (WGS) entry which is preliminary data.</text>
</comment>
<dbReference type="Proteomes" id="UP000029738">
    <property type="component" value="Unassembled WGS sequence"/>
</dbReference>
<evidence type="ECO:0000256" key="1">
    <source>
        <dbReference type="PROSITE-ProRule" id="PRU00339"/>
    </source>
</evidence>
<evidence type="ECO:0000259" key="3">
    <source>
        <dbReference type="Pfam" id="PF12770"/>
    </source>
</evidence>
<feature type="repeat" description="TPR" evidence="1">
    <location>
        <begin position="181"/>
        <end position="214"/>
    </location>
</feature>
<reference evidence="4" key="2">
    <citation type="submission" date="2019-11" db="EMBL/GenBank/DDBJ databases">
        <title>Improved Assembly of Tolypothrix boutellei genome.</title>
        <authorList>
            <person name="Sarangi A.N."/>
            <person name="Mukherjee M."/>
            <person name="Ghosh S."/>
            <person name="Singh D."/>
            <person name="Das A."/>
            <person name="Kant S."/>
            <person name="Prusty A."/>
            <person name="Tripathy S."/>
        </authorList>
    </citation>
    <scope>NUCLEOTIDE SEQUENCE</scope>
    <source>
        <strain evidence="4">VB521301</strain>
    </source>
</reference>
<dbReference type="SUPFAM" id="SSF48452">
    <property type="entry name" value="TPR-like"/>
    <property type="match status" value="2"/>
</dbReference>
<dbReference type="SMART" id="SM00028">
    <property type="entry name" value="TPR"/>
    <property type="match status" value="5"/>
</dbReference>
<keyword evidence="2" id="KW-1133">Transmembrane helix</keyword>
<evidence type="ECO:0000313" key="6">
    <source>
        <dbReference type="Proteomes" id="UP000029738"/>
    </source>
</evidence>
<keyword evidence="2" id="KW-0812">Transmembrane</keyword>
<proteinExistence type="predicted"/>
<dbReference type="PANTHER" id="PTHR10098">
    <property type="entry name" value="RAPSYN-RELATED"/>
    <property type="match status" value="1"/>
</dbReference>
<evidence type="ECO:0000313" key="5">
    <source>
        <dbReference type="EMBL" id="KIE07278.1"/>
    </source>
</evidence>
<dbReference type="Pfam" id="PF13424">
    <property type="entry name" value="TPR_12"/>
    <property type="match status" value="1"/>
</dbReference>
<name>A0A0C1QTV6_9CYAN</name>
<dbReference type="EMBL" id="JHEG02000059">
    <property type="protein sequence ID" value="KIE07278.1"/>
    <property type="molecule type" value="Genomic_DNA"/>
</dbReference>
<keyword evidence="2" id="KW-0472">Membrane</keyword>
<dbReference type="InterPro" id="IPR019734">
    <property type="entry name" value="TPR_rpt"/>
</dbReference>
<dbReference type="AlphaFoldDB" id="A0A0C1QTV6"/>
<sequence length="907" mass="101921">MGLHQCLKTSRLLNLFFLCSFTICLCLGQVSLTFRQIQLGGVVIARSLDWKHLMQQGLNFYRTGDFQGAISLWEAALSSNSQQKSEDTVTVLKYLVRAYQQVGRIDRAIATLNQLIAHYQKVGASLQLGRMLAELAQVYSSLGQQRKAIALLCGDSKVDPNCIKETALNIARNHSDTLSEVTALGSLGNAHRLQGDYEQAIKYFEKVLTVVDYNDYKLHVISALTGLGNTYTSLAKRDYRRLQFAKQAADKMAVEKFARNANDWDSKAIAFFEKSIALARRHNEPINELRSLLNLFIPYHRSRTDVSLGSTLQQALNVLKRLPDSRDKAYAAIRLASLYQLLSLPPATSDAVSATRCLSTNVPFETVELLQQAIAIAQRLKDQQSVSFALGRLGHVYECRQNYPLALQLTQQAQLVAGMQESRYLWDWQAGRILQALSRTKEAIAFYKSSVKTLKEIRGDLAIAGRDFQFDFRDTVEPIYRELTELYLEQAQGDRENGKWGDEKNHKSIESALETIDSLRLAELQNYLGDDCSLEAIVKPVTLIDEKTAVISTMILKNRVAVILTLLNQDKSFQSHVYWIPATSQDVITTVNQLRLKLEKRSDLANTYQEKSQQVYDWLIHPFAKYLQQAQIETLVFIQDGILRSIPMAALYDGNQFLVEQYAIASTLSLTLVDPAQLNRKSLQVLGFGLTKPSVVEGPTFFEPLNYVKSEIDSITTILPGSKGLIDDAFTLERLKQELTKNPFPIIHLATHGKFGIDSQDTFLVTGKKYMGDKDALNQNLKLGTYNYNEKLTMNQLYQIIQEVYRDKSLDLLTLTACETAAGSDRDALGIAGISLQAGARSVVASLWQVDDESTAQLITQFYRFLGQGMSRAKALQSAQKIWLQEHRGDRSHPGYWAALILVGSWL</sequence>
<dbReference type="InterPro" id="IPR024983">
    <property type="entry name" value="CHAT_dom"/>
</dbReference>
<gene>
    <name evidence="5" type="ORF">DA73_0239825</name>
    <name evidence="4" type="ORF">DA73_0400030170</name>
</gene>
<dbReference type="STRING" id="1479485.DA73_0239825"/>
<reference evidence="5" key="1">
    <citation type="journal article" date="2015" name="Genome Announc.">
        <title>Draft Genome Sequence of Tolypothrix boutellei Strain VB521301.</title>
        <authorList>
            <person name="Chandrababunaidu M.M."/>
            <person name="Singh D."/>
            <person name="Sen D."/>
            <person name="Bhan S."/>
            <person name="Das S."/>
            <person name="Gupta A."/>
            <person name="Adhikary S.P."/>
            <person name="Tripathy S."/>
        </authorList>
    </citation>
    <scope>NUCLEOTIDE SEQUENCE</scope>
    <source>
        <strain evidence="5">VB521301</strain>
    </source>
</reference>
<dbReference type="Pfam" id="PF12770">
    <property type="entry name" value="CHAT"/>
    <property type="match status" value="1"/>
</dbReference>
<protein>
    <submittedName>
        <fullName evidence="4">CHAT domain-containing protein</fullName>
    </submittedName>
</protein>